<dbReference type="Proteomes" id="UP000219281">
    <property type="component" value="Unassembled WGS sequence"/>
</dbReference>
<dbReference type="SMART" id="SM00530">
    <property type="entry name" value="HTH_XRE"/>
    <property type="match status" value="2"/>
</dbReference>
<dbReference type="AlphaFoldDB" id="A0A286A6U4"/>
<dbReference type="GO" id="GO:0003677">
    <property type="term" value="F:DNA binding"/>
    <property type="evidence" value="ECO:0007669"/>
    <property type="project" value="UniProtKB-KW"/>
</dbReference>
<proteinExistence type="predicted"/>
<accession>A0A286A6U4</accession>
<dbReference type="Gene3D" id="1.10.260.40">
    <property type="entry name" value="lambda repressor-like DNA-binding domains"/>
    <property type="match status" value="2"/>
</dbReference>
<dbReference type="RefSeq" id="WP_097132457.1">
    <property type="nucleotide sequence ID" value="NZ_OCMT01000003.1"/>
</dbReference>
<sequence>MDVLPCLRFQNYTIKPFAQSYPKEPQSIGEHIKKRRFDLNLMQSDIAATFGVSIATIHLWETNRAEPMVKYYAKISDFLQFDLFKVDDSTFSGRVKSYRYKNGLTQKALGKMLNIDGSTITSWELGEFRPNKKILEMVEQLIG</sequence>
<dbReference type="CDD" id="cd00093">
    <property type="entry name" value="HTH_XRE"/>
    <property type="match status" value="2"/>
</dbReference>
<feature type="domain" description="HTH cro/C1-type" evidence="2">
    <location>
        <begin position="95"/>
        <end position="143"/>
    </location>
</feature>
<dbReference type="SUPFAM" id="SSF47413">
    <property type="entry name" value="lambda repressor-like DNA-binding domains"/>
    <property type="match status" value="2"/>
</dbReference>
<dbReference type="Pfam" id="PF01381">
    <property type="entry name" value="HTH_3"/>
    <property type="match status" value="1"/>
</dbReference>
<dbReference type="EMBL" id="OCMT01000003">
    <property type="protein sequence ID" value="SOD17643.1"/>
    <property type="molecule type" value="Genomic_DNA"/>
</dbReference>
<name>A0A286A6U4_9SPHI</name>
<dbReference type="PANTHER" id="PTHR46558:SF11">
    <property type="entry name" value="HTH-TYPE TRANSCRIPTIONAL REGULATOR XRE"/>
    <property type="match status" value="1"/>
</dbReference>
<dbReference type="OrthoDB" id="671638at2"/>
<reference evidence="4" key="1">
    <citation type="submission" date="2017-09" db="EMBL/GenBank/DDBJ databases">
        <authorList>
            <person name="Varghese N."/>
            <person name="Submissions S."/>
        </authorList>
    </citation>
    <scope>NUCLEOTIDE SEQUENCE [LARGE SCALE GENOMIC DNA]</scope>
    <source>
        <strain evidence="4">CGMCC 1.12803</strain>
    </source>
</reference>
<protein>
    <submittedName>
        <fullName evidence="3">Helix-turn-helix</fullName>
    </submittedName>
</protein>
<evidence type="ECO:0000259" key="2">
    <source>
        <dbReference type="PROSITE" id="PS50943"/>
    </source>
</evidence>
<dbReference type="PROSITE" id="PS50943">
    <property type="entry name" value="HTH_CROC1"/>
    <property type="match status" value="2"/>
</dbReference>
<dbReference type="InterPro" id="IPR001387">
    <property type="entry name" value="Cro/C1-type_HTH"/>
</dbReference>
<dbReference type="PANTHER" id="PTHR46558">
    <property type="entry name" value="TRACRIPTIONAL REGULATORY PROTEIN-RELATED-RELATED"/>
    <property type="match status" value="1"/>
</dbReference>
<evidence type="ECO:0000313" key="3">
    <source>
        <dbReference type="EMBL" id="SOD17643.1"/>
    </source>
</evidence>
<evidence type="ECO:0000256" key="1">
    <source>
        <dbReference type="ARBA" id="ARBA00023125"/>
    </source>
</evidence>
<dbReference type="InterPro" id="IPR010982">
    <property type="entry name" value="Lambda_DNA-bd_dom_sf"/>
</dbReference>
<organism evidence="3 4">
    <name type="scientific">Pedobacter xixiisoli</name>
    <dbReference type="NCBI Taxonomy" id="1476464"/>
    <lineage>
        <taxon>Bacteria</taxon>
        <taxon>Pseudomonadati</taxon>
        <taxon>Bacteroidota</taxon>
        <taxon>Sphingobacteriia</taxon>
        <taxon>Sphingobacteriales</taxon>
        <taxon>Sphingobacteriaceae</taxon>
        <taxon>Pedobacter</taxon>
    </lineage>
</organism>
<feature type="domain" description="HTH cro/C1-type" evidence="2">
    <location>
        <begin position="32"/>
        <end position="84"/>
    </location>
</feature>
<evidence type="ECO:0000313" key="4">
    <source>
        <dbReference type="Proteomes" id="UP000219281"/>
    </source>
</evidence>
<keyword evidence="4" id="KW-1185">Reference proteome</keyword>
<gene>
    <name evidence="3" type="ORF">SAMN06297358_2615</name>
</gene>
<keyword evidence="1" id="KW-0238">DNA-binding</keyword>